<organism evidence="2 3">
    <name type="scientific">Populus trichocarpa</name>
    <name type="common">Western balsam poplar</name>
    <name type="synonym">Populus balsamifera subsp. trichocarpa</name>
    <dbReference type="NCBI Taxonomy" id="3694"/>
    <lineage>
        <taxon>Eukaryota</taxon>
        <taxon>Viridiplantae</taxon>
        <taxon>Streptophyta</taxon>
        <taxon>Embryophyta</taxon>
        <taxon>Tracheophyta</taxon>
        <taxon>Spermatophyta</taxon>
        <taxon>Magnoliopsida</taxon>
        <taxon>eudicotyledons</taxon>
        <taxon>Gunneridae</taxon>
        <taxon>Pentapetalae</taxon>
        <taxon>rosids</taxon>
        <taxon>fabids</taxon>
        <taxon>Malpighiales</taxon>
        <taxon>Salicaceae</taxon>
        <taxon>Saliceae</taxon>
        <taxon>Populus</taxon>
    </lineage>
</organism>
<evidence type="ECO:0000313" key="3">
    <source>
        <dbReference type="Proteomes" id="UP000006729"/>
    </source>
</evidence>
<sequence length="61" mass="7087">MLPSQKKAETKLHQETPLLLLAFWNLLLALWNLLLNCDPNSKTCVPDVWPLIFLLFCDHIL</sequence>
<evidence type="ECO:0000313" key="2">
    <source>
        <dbReference type="EMBL" id="PNS97767.1"/>
    </source>
</evidence>
<reference evidence="2 3" key="1">
    <citation type="journal article" date="2006" name="Science">
        <title>The genome of black cottonwood, Populus trichocarpa (Torr. &amp; Gray).</title>
        <authorList>
            <person name="Tuskan G.A."/>
            <person name="Difazio S."/>
            <person name="Jansson S."/>
            <person name="Bohlmann J."/>
            <person name="Grigoriev I."/>
            <person name="Hellsten U."/>
            <person name="Putnam N."/>
            <person name="Ralph S."/>
            <person name="Rombauts S."/>
            <person name="Salamov A."/>
            <person name="Schein J."/>
            <person name="Sterck L."/>
            <person name="Aerts A."/>
            <person name="Bhalerao R.R."/>
            <person name="Bhalerao R.P."/>
            <person name="Blaudez D."/>
            <person name="Boerjan W."/>
            <person name="Brun A."/>
            <person name="Brunner A."/>
            <person name="Busov V."/>
            <person name="Campbell M."/>
            <person name="Carlson J."/>
            <person name="Chalot M."/>
            <person name="Chapman J."/>
            <person name="Chen G.L."/>
            <person name="Cooper D."/>
            <person name="Coutinho P.M."/>
            <person name="Couturier J."/>
            <person name="Covert S."/>
            <person name="Cronk Q."/>
            <person name="Cunningham R."/>
            <person name="Davis J."/>
            <person name="Degroeve S."/>
            <person name="Dejardin A."/>
            <person name="Depamphilis C."/>
            <person name="Detter J."/>
            <person name="Dirks B."/>
            <person name="Dubchak I."/>
            <person name="Duplessis S."/>
            <person name="Ehlting J."/>
            <person name="Ellis B."/>
            <person name="Gendler K."/>
            <person name="Goodstein D."/>
            <person name="Gribskov M."/>
            <person name="Grimwood J."/>
            <person name="Groover A."/>
            <person name="Gunter L."/>
            <person name="Hamberger B."/>
            <person name="Heinze B."/>
            <person name="Helariutta Y."/>
            <person name="Henrissat B."/>
            <person name="Holligan D."/>
            <person name="Holt R."/>
            <person name="Huang W."/>
            <person name="Islam-Faridi N."/>
            <person name="Jones S."/>
            <person name="Jones-Rhoades M."/>
            <person name="Jorgensen R."/>
            <person name="Joshi C."/>
            <person name="Kangasjarvi J."/>
            <person name="Karlsson J."/>
            <person name="Kelleher C."/>
            <person name="Kirkpatrick R."/>
            <person name="Kirst M."/>
            <person name="Kohler A."/>
            <person name="Kalluri U."/>
            <person name="Larimer F."/>
            <person name="Leebens-Mack J."/>
            <person name="Leple J.C."/>
            <person name="Locascio P."/>
            <person name="Lou Y."/>
            <person name="Lucas S."/>
            <person name="Martin F."/>
            <person name="Montanini B."/>
            <person name="Napoli C."/>
            <person name="Nelson D.R."/>
            <person name="Nelson C."/>
            <person name="Nieminen K."/>
            <person name="Nilsson O."/>
            <person name="Pereda V."/>
            <person name="Peter G."/>
            <person name="Philippe R."/>
            <person name="Pilate G."/>
            <person name="Poliakov A."/>
            <person name="Razumovskaya J."/>
            <person name="Richardson P."/>
            <person name="Rinaldi C."/>
            <person name="Ritland K."/>
            <person name="Rouze P."/>
            <person name="Ryaboy D."/>
            <person name="Schmutz J."/>
            <person name="Schrader J."/>
            <person name="Segerman B."/>
            <person name="Shin H."/>
            <person name="Siddiqui A."/>
            <person name="Sterky F."/>
            <person name="Terry A."/>
            <person name="Tsai C.J."/>
            <person name="Uberbacher E."/>
            <person name="Unneberg P."/>
            <person name="Vahala J."/>
            <person name="Wall K."/>
            <person name="Wessler S."/>
            <person name="Yang G."/>
            <person name="Yin T."/>
            <person name="Douglas C."/>
            <person name="Marra M."/>
            <person name="Sandberg G."/>
            <person name="Van de Peer Y."/>
            <person name="Rokhsar D."/>
        </authorList>
    </citation>
    <scope>NUCLEOTIDE SEQUENCE [LARGE SCALE GENOMIC DNA]</scope>
    <source>
        <strain evidence="3">cv. Nisqually</strain>
        <strain evidence="2">Nisqually-1</strain>
    </source>
</reference>
<dbReference type="EMBL" id="CM009305">
    <property type="protein sequence ID" value="PNS97767.1"/>
    <property type="molecule type" value="Genomic_DNA"/>
</dbReference>
<keyword evidence="1" id="KW-1133">Transmembrane helix</keyword>
<dbReference type="Proteomes" id="UP000006729">
    <property type="component" value="Chromosome 16"/>
</dbReference>
<evidence type="ECO:0000256" key="1">
    <source>
        <dbReference type="SAM" id="Phobius"/>
    </source>
</evidence>
<keyword evidence="1" id="KW-0472">Membrane</keyword>
<gene>
    <name evidence="2" type="ORF">POPTR_016G040400</name>
</gene>
<name>A0A2K1XAE8_POPTR</name>
<reference evidence="2" key="2">
    <citation type="submission" date="2017-07" db="EMBL/GenBank/DDBJ databases">
        <title>WGS assembly of Populus trichocarpa.</title>
        <authorList>
            <person name="Tuskan G."/>
            <person name="Difazio S."/>
            <person name="Jansson S."/>
            <person name="Bohlmann J."/>
            <person name="Grigoriev I."/>
            <person name="Hellsten U."/>
            <person name="Putnam N."/>
            <person name="Ralph S."/>
            <person name="Rombauts S."/>
            <person name="Salamov A."/>
            <person name="Schein J."/>
            <person name="Sterck L."/>
            <person name="Aerts A."/>
            <person name="Bhalerao R."/>
            <person name="Bhalerao R."/>
            <person name="Blaudez D."/>
            <person name="Boerjan W."/>
            <person name="Brun A."/>
            <person name="Brunner A."/>
            <person name="Busov V."/>
            <person name="Campbell M."/>
            <person name="Carlson J."/>
            <person name="Chalot M."/>
            <person name="Chapman J."/>
            <person name="Chen G."/>
            <person name="Cooper D."/>
            <person name="Coutinho P."/>
            <person name="Couturier J."/>
            <person name="Covert S."/>
            <person name="Cronk Q."/>
            <person name="Cunningham R."/>
            <person name="Davis J."/>
            <person name="Degroeve S."/>
            <person name="Dejardin A."/>
            <person name="Depamphilis C."/>
            <person name="Detter J."/>
            <person name="Dirks B."/>
            <person name="Dubchak I."/>
            <person name="Duplessis S."/>
            <person name="Ehlting J."/>
            <person name="Ellis B."/>
            <person name="Gendler K."/>
            <person name="Goodstein D."/>
            <person name="Gribskov M."/>
            <person name="Grimwood J."/>
            <person name="Groover A."/>
            <person name="Gunter L."/>
            <person name="Hamberger B."/>
            <person name="Heinze B."/>
            <person name="Helariutta Y."/>
            <person name="Henrissat B."/>
            <person name="Holligan D."/>
            <person name="Holt R."/>
            <person name="Huang W."/>
            <person name="Islam-Faridi N."/>
            <person name="Jones S."/>
            <person name="Jones-Rhoades M."/>
            <person name="Jorgensen R."/>
            <person name="Joshi C."/>
            <person name="Kangasjarvi J."/>
            <person name="Karlsson J."/>
            <person name="Kelleher C."/>
            <person name="Kirkpatrick R."/>
            <person name="Kirst M."/>
            <person name="Kohler A."/>
            <person name="Kalluri U."/>
            <person name="Larimer F."/>
            <person name="Leebens-Mack J."/>
            <person name="Leple J."/>
            <person name="Locascio P."/>
            <person name="Lou Y."/>
            <person name="Lucas S."/>
            <person name="Martin F."/>
            <person name="Montanini B."/>
            <person name="Napoli C."/>
            <person name="Nelson D."/>
            <person name="Nelson C."/>
            <person name="Nieminen K."/>
            <person name="Nilsson O."/>
            <person name="Pereda V."/>
            <person name="Peter G."/>
            <person name="Philippe R."/>
            <person name="Pilate G."/>
            <person name="Poliakov A."/>
            <person name="Razumovskaya J."/>
            <person name="Richardson P."/>
            <person name="Rinaldi C."/>
            <person name="Ritland K."/>
            <person name="Rouze P."/>
            <person name="Ryaboy D."/>
            <person name="Schmutz J."/>
            <person name="Schrader J."/>
            <person name="Segerman B."/>
            <person name="Shin H."/>
            <person name="Siddiqui A."/>
            <person name="Sterky F."/>
            <person name="Terry A."/>
            <person name="Tsai C."/>
            <person name="Uberbacher E."/>
            <person name="Unneberg P."/>
            <person name="Vahala J."/>
            <person name="Wall K."/>
            <person name="Wessler S."/>
            <person name="Yang G."/>
            <person name="Yin T."/>
            <person name="Douglas C."/>
            <person name="Marra M."/>
            <person name="Sandberg G."/>
            <person name="Van De Peer Y."/>
            <person name="Rokhsar D."/>
        </authorList>
    </citation>
    <scope>NUCLEOTIDE SEQUENCE</scope>
    <source>
        <strain evidence="2">Nisqually-1</strain>
    </source>
</reference>
<proteinExistence type="predicted"/>
<protein>
    <submittedName>
        <fullName evidence="2">Uncharacterized protein</fullName>
    </submittedName>
</protein>
<dbReference type="EMBL" id="CM009305">
    <property type="protein sequence ID" value="PNS97768.1"/>
    <property type="molecule type" value="Genomic_DNA"/>
</dbReference>
<accession>A0A2K1XAE8</accession>
<keyword evidence="1" id="KW-0812">Transmembrane</keyword>
<feature type="transmembrane region" description="Helical" evidence="1">
    <location>
        <begin position="16"/>
        <end position="34"/>
    </location>
</feature>
<keyword evidence="3" id="KW-1185">Reference proteome</keyword>
<dbReference type="AlphaFoldDB" id="A0A2K1XAE8"/>
<dbReference type="InParanoid" id="A0A2K1XAE8"/>